<feature type="transmembrane region" description="Helical" evidence="5">
    <location>
        <begin position="322"/>
        <end position="348"/>
    </location>
</feature>
<reference evidence="7 8" key="1">
    <citation type="submission" date="2023-11" db="EMBL/GenBank/DDBJ databases">
        <title>MicrobeMod: A computational toolkit for identifying prokaryotic methylation and restriction-modification with nanopore sequencing.</title>
        <authorList>
            <person name="Crits-Christoph A."/>
            <person name="Kang S.C."/>
            <person name="Lee H."/>
            <person name="Ostrov N."/>
        </authorList>
    </citation>
    <scope>NUCLEOTIDE SEQUENCE [LARGE SCALE GENOMIC DNA]</scope>
    <source>
        <strain evidence="7 8">ATCC 25935</strain>
    </source>
</reference>
<proteinExistence type="predicted"/>
<evidence type="ECO:0000256" key="5">
    <source>
        <dbReference type="SAM" id="Phobius"/>
    </source>
</evidence>
<protein>
    <submittedName>
        <fullName evidence="7">O-antigen ligase family protein</fullName>
    </submittedName>
</protein>
<dbReference type="Pfam" id="PF04932">
    <property type="entry name" value="Wzy_C"/>
    <property type="match status" value="1"/>
</dbReference>
<feature type="transmembrane region" description="Helical" evidence="5">
    <location>
        <begin position="64"/>
        <end position="83"/>
    </location>
</feature>
<dbReference type="PANTHER" id="PTHR37422:SF13">
    <property type="entry name" value="LIPOPOLYSACCHARIDE BIOSYNTHESIS PROTEIN PA4999-RELATED"/>
    <property type="match status" value="1"/>
</dbReference>
<dbReference type="InterPro" id="IPR007016">
    <property type="entry name" value="O-antigen_ligase-rel_domated"/>
</dbReference>
<feature type="transmembrane region" description="Helical" evidence="5">
    <location>
        <begin position="385"/>
        <end position="407"/>
    </location>
</feature>
<evidence type="ECO:0000256" key="2">
    <source>
        <dbReference type="ARBA" id="ARBA00022692"/>
    </source>
</evidence>
<dbReference type="EMBL" id="CP140152">
    <property type="protein sequence ID" value="WQH05378.1"/>
    <property type="molecule type" value="Genomic_DNA"/>
</dbReference>
<dbReference type="GO" id="GO:0016874">
    <property type="term" value="F:ligase activity"/>
    <property type="evidence" value="ECO:0007669"/>
    <property type="project" value="UniProtKB-KW"/>
</dbReference>
<name>A0ABZ0Y0L1_9BURK</name>
<feature type="transmembrane region" description="Helical" evidence="5">
    <location>
        <begin position="147"/>
        <end position="169"/>
    </location>
</feature>
<feature type="transmembrane region" description="Helical" evidence="5">
    <location>
        <begin position="95"/>
        <end position="111"/>
    </location>
</feature>
<sequence length="416" mass="45284">MMHNTLSQKPVSTVFFNSLLFAPPFLFLIARGGTGLFSLVYLLVAIACWRAVRTVAAPHIREVVPLLLAFAVPLLLALGYYVFDPEVRLRDLERPVRSLAAAAALLVVLVWRPSRRFLWWGLIAGAVAGAVFISYQRWVLGMDRPGGLINAITFGDISLCMGLMCLAASRDFHGRAVLWPVLGALAGLVGSVATGTRGGWVAAILAVILLLRYGNVLGGRYRKGAALLVPVLLAMSFLVPQTGARERAMQGVADVEQYFAGGNTFTNMGVRLELWHTATELIAEHPWLGRSVAAVDRAKQAMVARGEAPAYILDLDHFHNDALHATVFGGVVGLLAWAGTLLLPFLFFRRQLHRGRAQRRDVTAPALAGMLLVVCYFGFGLTEVIFWTIHSSVFYALMLFMLAGLCLTAPRQSVTG</sequence>
<dbReference type="RefSeq" id="WP_019924809.1">
    <property type="nucleotide sequence ID" value="NZ_CP140152.1"/>
</dbReference>
<keyword evidence="7" id="KW-0436">Ligase</keyword>
<feature type="transmembrane region" description="Helical" evidence="5">
    <location>
        <begin position="225"/>
        <end position="244"/>
    </location>
</feature>
<accession>A0ABZ0Y0L1</accession>
<keyword evidence="3 5" id="KW-1133">Transmembrane helix</keyword>
<evidence type="ECO:0000313" key="8">
    <source>
        <dbReference type="Proteomes" id="UP001326110"/>
    </source>
</evidence>
<evidence type="ECO:0000313" key="7">
    <source>
        <dbReference type="EMBL" id="WQH05378.1"/>
    </source>
</evidence>
<feature type="transmembrane region" description="Helical" evidence="5">
    <location>
        <begin position="200"/>
        <end position="218"/>
    </location>
</feature>
<gene>
    <name evidence="7" type="ORF">SR858_03310</name>
</gene>
<dbReference type="GeneID" id="43166321"/>
<feature type="domain" description="O-antigen ligase-related" evidence="6">
    <location>
        <begin position="183"/>
        <end position="338"/>
    </location>
</feature>
<keyword evidence="2 5" id="KW-0812">Transmembrane</keyword>
<evidence type="ECO:0000256" key="3">
    <source>
        <dbReference type="ARBA" id="ARBA00022989"/>
    </source>
</evidence>
<feature type="transmembrane region" description="Helical" evidence="5">
    <location>
        <begin position="118"/>
        <end position="135"/>
    </location>
</feature>
<keyword evidence="8" id="KW-1185">Reference proteome</keyword>
<organism evidence="7 8">
    <name type="scientific">Duganella zoogloeoides</name>
    <dbReference type="NCBI Taxonomy" id="75659"/>
    <lineage>
        <taxon>Bacteria</taxon>
        <taxon>Pseudomonadati</taxon>
        <taxon>Pseudomonadota</taxon>
        <taxon>Betaproteobacteria</taxon>
        <taxon>Burkholderiales</taxon>
        <taxon>Oxalobacteraceae</taxon>
        <taxon>Telluria group</taxon>
        <taxon>Duganella</taxon>
    </lineage>
</organism>
<evidence type="ECO:0000256" key="4">
    <source>
        <dbReference type="ARBA" id="ARBA00023136"/>
    </source>
</evidence>
<keyword evidence="4 5" id="KW-0472">Membrane</keyword>
<dbReference type="PANTHER" id="PTHR37422">
    <property type="entry name" value="TEICHURONIC ACID BIOSYNTHESIS PROTEIN TUAE"/>
    <property type="match status" value="1"/>
</dbReference>
<feature type="transmembrane region" description="Helical" evidence="5">
    <location>
        <begin position="36"/>
        <end position="52"/>
    </location>
</feature>
<evidence type="ECO:0000256" key="1">
    <source>
        <dbReference type="ARBA" id="ARBA00004141"/>
    </source>
</evidence>
<evidence type="ECO:0000259" key="6">
    <source>
        <dbReference type="Pfam" id="PF04932"/>
    </source>
</evidence>
<feature type="transmembrane region" description="Helical" evidence="5">
    <location>
        <begin position="176"/>
        <end position="194"/>
    </location>
</feature>
<dbReference type="Proteomes" id="UP001326110">
    <property type="component" value="Chromosome"/>
</dbReference>
<dbReference type="InterPro" id="IPR051533">
    <property type="entry name" value="WaaL-like"/>
</dbReference>
<comment type="subcellular location">
    <subcellularLocation>
        <location evidence="1">Membrane</location>
        <topology evidence="1">Multi-pass membrane protein</topology>
    </subcellularLocation>
</comment>
<feature type="transmembrane region" description="Helical" evidence="5">
    <location>
        <begin position="360"/>
        <end position="379"/>
    </location>
</feature>